<dbReference type="RefSeq" id="WP_089791645.1">
    <property type="nucleotide sequence ID" value="NZ_FOIU01000001.1"/>
</dbReference>
<sequence length="68" mass="8190">MKITDLNGYQIEIPDLNRAIQMAEFFKDAGHSPPHPTDKERQEYWRDFHEKLLKLKVKKVNQNEQPRQ</sequence>
<evidence type="ECO:0008006" key="3">
    <source>
        <dbReference type="Google" id="ProtNLM"/>
    </source>
</evidence>
<accession>A0A1I0QCB2</accession>
<dbReference type="STRING" id="356305.SAMN05421841_1813"/>
<dbReference type="OrthoDB" id="798594at2"/>
<name>A0A1I0QCB2_9FLAO</name>
<dbReference type="AlphaFoldDB" id="A0A1I0QCB2"/>
<protein>
    <recommendedName>
        <fullName evidence="3">3-isopropylmalate dehydratase</fullName>
    </recommendedName>
</protein>
<organism evidence="1 2">
    <name type="scientific">Chryseobacterium wanjuense</name>
    <dbReference type="NCBI Taxonomy" id="356305"/>
    <lineage>
        <taxon>Bacteria</taxon>
        <taxon>Pseudomonadati</taxon>
        <taxon>Bacteroidota</taxon>
        <taxon>Flavobacteriia</taxon>
        <taxon>Flavobacteriales</taxon>
        <taxon>Weeksellaceae</taxon>
        <taxon>Chryseobacterium group</taxon>
        <taxon>Chryseobacterium</taxon>
    </lineage>
</organism>
<reference evidence="2" key="1">
    <citation type="submission" date="2016-10" db="EMBL/GenBank/DDBJ databases">
        <authorList>
            <person name="Varghese N."/>
            <person name="Submissions S."/>
        </authorList>
    </citation>
    <scope>NUCLEOTIDE SEQUENCE [LARGE SCALE GENOMIC DNA]</scope>
    <source>
        <strain evidence="2">DSM 17724</strain>
    </source>
</reference>
<keyword evidence="2" id="KW-1185">Reference proteome</keyword>
<gene>
    <name evidence="1" type="ORF">SAMN05421841_1813</name>
</gene>
<evidence type="ECO:0000313" key="1">
    <source>
        <dbReference type="EMBL" id="SEW24697.1"/>
    </source>
</evidence>
<evidence type="ECO:0000313" key="2">
    <source>
        <dbReference type="Proteomes" id="UP000199469"/>
    </source>
</evidence>
<dbReference type="Proteomes" id="UP000199469">
    <property type="component" value="Unassembled WGS sequence"/>
</dbReference>
<dbReference type="EMBL" id="FOIU01000001">
    <property type="protein sequence ID" value="SEW24697.1"/>
    <property type="molecule type" value="Genomic_DNA"/>
</dbReference>
<proteinExistence type="predicted"/>